<sequence length="133" mass="13940">MTVELAVVFPVLLAVAVIAVNALLFFSECAAFDRVAREAVRVHAASPACGQGLEQSCALVSQTVEQAFDRPYVGTRVAVEGTAGGHARFTATIEFSPTLFGLGLKSSVFGVALPHLEHAVSLTVDPYKPGVLL</sequence>
<proteinExistence type="predicted"/>
<keyword evidence="1" id="KW-1133">Transmembrane helix</keyword>
<accession>A0A369M9U0</accession>
<feature type="transmembrane region" description="Helical" evidence="1">
    <location>
        <begin position="6"/>
        <end position="27"/>
    </location>
</feature>
<dbReference type="EMBL" id="PPTS01000001">
    <property type="protein sequence ID" value="RDB67265.1"/>
    <property type="molecule type" value="Genomic_DNA"/>
</dbReference>
<comment type="caution">
    <text evidence="2">The sequence shown here is derived from an EMBL/GenBank/DDBJ whole genome shotgun (WGS) entry which is preliminary data.</text>
</comment>
<evidence type="ECO:0000256" key="1">
    <source>
        <dbReference type="SAM" id="Phobius"/>
    </source>
</evidence>
<dbReference type="AlphaFoldDB" id="A0A369M9U0"/>
<dbReference type="Proteomes" id="UP000254000">
    <property type="component" value="Unassembled WGS sequence"/>
</dbReference>
<keyword evidence="3" id="KW-1185">Reference proteome</keyword>
<evidence type="ECO:0000313" key="3">
    <source>
        <dbReference type="Proteomes" id="UP000254000"/>
    </source>
</evidence>
<evidence type="ECO:0000313" key="2">
    <source>
        <dbReference type="EMBL" id="RDB67265.1"/>
    </source>
</evidence>
<dbReference type="OrthoDB" id="3177655at2"/>
<keyword evidence="1" id="KW-0472">Membrane</keyword>
<protein>
    <recommendedName>
        <fullName evidence="4">Pilus assembly protein</fullName>
    </recommendedName>
</protein>
<name>A0A369M9U0_9ACTN</name>
<reference evidence="2 3" key="1">
    <citation type="journal article" date="2018" name="Elife">
        <title>Discovery and characterization of a prevalent human gut bacterial enzyme sufficient for the inactivation of a family of plant toxins.</title>
        <authorList>
            <person name="Koppel N."/>
            <person name="Bisanz J.E."/>
            <person name="Pandelia M.E."/>
            <person name="Turnbaugh P.J."/>
            <person name="Balskus E.P."/>
        </authorList>
    </citation>
    <scope>NUCLEOTIDE SEQUENCE [LARGE SCALE GENOMIC DNA]</scope>
    <source>
        <strain evidence="2 3">3C</strain>
    </source>
</reference>
<keyword evidence="1" id="KW-0812">Transmembrane</keyword>
<gene>
    <name evidence="2" type="ORF">C1877_02190</name>
</gene>
<evidence type="ECO:0008006" key="4">
    <source>
        <dbReference type="Google" id="ProtNLM"/>
    </source>
</evidence>
<organism evidence="2 3">
    <name type="scientific">Gordonibacter pamelaeae</name>
    <dbReference type="NCBI Taxonomy" id="471189"/>
    <lineage>
        <taxon>Bacteria</taxon>
        <taxon>Bacillati</taxon>
        <taxon>Actinomycetota</taxon>
        <taxon>Coriobacteriia</taxon>
        <taxon>Eggerthellales</taxon>
        <taxon>Eggerthellaceae</taxon>
        <taxon>Gordonibacter</taxon>
    </lineage>
</organism>